<dbReference type="RefSeq" id="WP_405130374.1">
    <property type="nucleotide sequence ID" value="NZ_JAHWXS010000052.1"/>
</dbReference>
<feature type="non-terminal residue" evidence="1">
    <location>
        <position position="1"/>
    </location>
</feature>
<comment type="caution">
    <text evidence="1">The sequence shown here is derived from an EMBL/GenBank/DDBJ whole genome shotgun (WGS) entry which is preliminary data.</text>
</comment>
<keyword evidence="2" id="KW-1185">Reference proteome</keyword>
<dbReference type="Proteomes" id="UP001621534">
    <property type="component" value="Unassembled WGS sequence"/>
</dbReference>
<accession>A0ABW8P4E4</accession>
<sequence>SQASQVFEVERVSRKILRNKRLTDTEESVECAPRLRRKALNQTLFNKLNQAIRVGACEYGLIVAKIISITSGHMSNHSSHLRLLSQV</sequence>
<dbReference type="EMBL" id="JAHWXS010000052">
    <property type="protein sequence ID" value="MFK5736971.1"/>
    <property type="molecule type" value="Genomic_DNA"/>
</dbReference>
<protein>
    <recommendedName>
        <fullName evidence="3">Transposase</fullName>
    </recommendedName>
</protein>
<reference evidence="1 2" key="1">
    <citation type="journal article" date="2012" name="Plant Soil">
        <title>Screening of plant growth-promoting traits in arsenic-resistant bacteria isolated from the rhizosphere of soybean plants from Argentinean agricultural soil.</title>
        <authorList>
            <person name="Wevar Oller A.L."/>
            <person name="Talano M.A."/>
            <person name="Agostini E."/>
        </authorList>
    </citation>
    <scope>NUCLEOTIDE SEQUENCE [LARGE SCALE GENOMIC DNA]</scope>
    <source>
        <strain evidence="1 2">AW4</strain>
    </source>
</reference>
<proteinExistence type="predicted"/>
<evidence type="ECO:0008006" key="3">
    <source>
        <dbReference type="Google" id="ProtNLM"/>
    </source>
</evidence>
<gene>
    <name evidence="1" type="ORF">KW869_25890</name>
</gene>
<organism evidence="1 2">
    <name type="scientific">Pseudomonas urmiensis</name>
    <dbReference type="NCBI Taxonomy" id="2745493"/>
    <lineage>
        <taxon>Bacteria</taxon>
        <taxon>Pseudomonadati</taxon>
        <taxon>Pseudomonadota</taxon>
        <taxon>Gammaproteobacteria</taxon>
        <taxon>Pseudomonadales</taxon>
        <taxon>Pseudomonadaceae</taxon>
        <taxon>Pseudomonas</taxon>
    </lineage>
</organism>
<evidence type="ECO:0000313" key="1">
    <source>
        <dbReference type="EMBL" id="MFK5736971.1"/>
    </source>
</evidence>
<evidence type="ECO:0000313" key="2">
    <source>
        <dbReference type="Proteomes" id="UP001621534"/>
    </source>
</evidence>
<name>A0ABW8P4E4_9PSED</name>